<dbReference type="GO" id="GO:0004519">
    <property type="term" value="F:endonuclease activity"/>
    <property type="evidence" value="ECO:0007669"/>
    <property type="project" value="UniProtKB-KW"/>
</dbReference>
<reference evidence="2 3" key="1">
    <citation type="submission" date="2023-09" db="EMBL/GenBank/DDBJ databases">
        <authorList>
            <person name="Rey-Velasco X."/>
        </authorList>
    </citation>
    <scope>NUCLEOTIDE SEQUENCE [LARGE SCALE GENOMIC DNA]</scope>
    <source>
        <strain evidence="2 3">W345</strain>
    </source>
</reference>
<keyword evidence="2" id="KW-0255">Endonuclease</keyword>
<sequence length="88" mass="9779">MRGAPGWVVEVLSPLTAAHDQTLKHAAYERAGVPEVWLVHPGDRVLTIFRLRDKAYGRPIIQELQGETAVGTVPDVLIAWDRVLARLD</sequence>
<protein>
    <submittedName>
        <fullName evidence="2">Uma2 family endonuclease</fullName>
    </submittedName>
</protein>
<dbReference type="Proteomes" id="UP001254608">
    <property type="component" value="Unassembled WGS sequence"/>
</dbReference>
<dbReference type="Gene3D" id="3.90.1570.10">
    <property type="entry name" value="tt1808, chain A"/>
    <property type="match status" value="1"/>
</dbReference>
<name>A0ABU2WN94_9GAMM</name>
<feature type="domain" description="Putative restriction endonuclease" evidence="1">
    <location>
        <begin position="3"/>
        <end position="65"/>
    </location>
</feature>
<keyword evidence="3" id="KW-1185">Reference proteome</keyword>
<evidence type="ECO:0000313" key="3">
    <source>
        <dbReference type="Proteomes" id="UP001254608"/>
    </source>
</evidence>
<dbReference type="SUPFAM" id="SSF52980">
    <property type="entry name" value="Restriction endonuclease-like"/>
    <property type="match status" value="1"/>
</dbReference>
<dbReference type="InterPro" id="IPR011335">
    <property type="entry name" value="Restrct_endonuc-II-like"/>
</dbReference>
<gene>
    <name evidence="2" type="ORF">RM530_17255</name>
</gene>
<keyword evidence="2" id="KW-0540">Nuclease</keyword>
<organism evidence="2 3">
    <name type="scientific">Banduia mediterranea</name>
    <dbReference type="NCBI Taxonomy" id="3075609"/>
    <lineage>
        <taxon>Bacteria</taxon>
        <taxon>Pseudomonadati</taxon>
        <taxon>Pseudomonadota</taxon>
        <taxon>Gammaproteobacteria</taxon>
        <taxon>Nevskiales</taxon>
        <taxon>Algiphilaceae</taxon>
        <taxon>Banduia</taxon>
    </lineage>
</organism>
<proteinExistence type="predicted"/>
<dbReference type="InterPro" id="IPR012296">
    <property type="entry name" value="Nuclease_put_TT1808"/>
</dbReference>
<keyword evidence="2" id="KW-0378">Hydrolase</keyword>
<comment type="caution">
    <text evidence="2">The sequence shown here is derived from an EMBL/GenBank/DDBJ whole genome shotgun (WGS) entry which is preliminary data.</text>
</comment>
<dbReference type="CDD" id="cd06260">
    <property type="entry name" value="DUF820-like"/>
    <property type="match status" value="1"/>
</dbReference>
<dbReference type="EMBL" id="JAVRIC010000035">
    <property type="protein sequence ID" value="MDT0499094.1"/>
    <property type="molecule type" value="Genomic_DNA"/>
</dbReference>
<dbReference type="PANTHER" id="PTHR34107:SF4">
    <property type="entry name" value="SLL1222 PROTEIN"/>
    <property type="match status" value="1"/>
</dbReference>
<dbReference type="InterPro" id="IPR008538">
    <property type="entry name" value="Uma2"/>
</dbReference>
<evidence type="ECO:0000313" key="2">
    <source>
        <dbReference type="EMBL" id="MDT0499094.1"/>
    </source>
</evidence>
<dbReference type="Pfam" id="PF05685">
    <property type="entry name" value="Uma2"/>
    <property type="match status" value="1"/>
</dbReference>
<dbReference type="PANTHER" id="PTHR34107">
    <property type="entry name" value="SLL0198 PROTEIN-RELATED"/>
    <property type="match status" value="1"/>
</dbReference>
<accession>A0ABU2WN94</accession>
<evidence type="ECO:0000259" key="1">
    <source>
        <dbReference type="Pfam" id="PF05685"/>
    </source>
</evidence>